<dbReference type="EMBL" id="JASPKY010000156">
    <property type="protein sequence ID" value="KAK9729855.1"/>
    <property type="molecule type" value="Genomic_DNA"/>
</dbReference>
<comment type="caution">
    <text evidence="1">The sequence shown here is derived from an EMBL/GenBank/DDBJ whole genome shotgun (WGS) entry which is preliminary data.</text>
</comment>
<reference evidence="1 2" key="1">
    <citation type="journal article" date="2024" name="BMC Genomics">
        <title>De novo assembly and annotation of Popillia japonica's genome with initial clues to its potential as an invasive pest.</title>
        <authorList>
            <person name="Cucini C."/>
            <person name="Boschi S."/>
            <person name="Funari R."/>
            <person name="Cardaioli E."/>
            <person name="Iannotti N."/>
            <person name="Marturano G."/>
            <person name="Paoli F."/>
            <person name="Bruttini M."/>
            <person name="Carapelli A."/>
            <person name="Frati F."/>
            <person name="Nardi F."/>
        </authorList>
    </citation>
    <scope>NUCLEOTIDE SEQUENCE [LARGE SCALE GENOMIC DNA]</scope>
    <source>
        <strain evidence="1">DMR45628</strain>
    </source>
</reference>
<evidence type="ECO:0000313" key="1">
    <source>
        <dbReference type="EMBL" id="KAK9729855.1"/>
    </source>
</evidence>
<accession>A0AAW1L6Z7</accession>
<evidence type="ECO:0000313" key="2">
    <source>
        <dbReference type="Proteomes" id="UP001458880"/>
    </source>
</evidence>
<dbReference type="Proteomes" id="UP001458880">
    <property type="component" value="Unassembled WGS sequence"/>
</dbReference>
<protein>
    <submittedName>
        <fullName evidence="1">Uncharacterized protein</fullName>
    </submittedName>
</protein>
<proteinExistence type="predicted"/>
<name>A0AAW1L6Z7_POPJA</name>
<keyword evidence="2" id="KW-1185">Reference proteome</keyword>
<gene>
    <name evidence="1" type="ORF">QE152_g15655</name>
</gene>
<sequence>MTTEHLITNQALVDEVARECGEEVLSDSGDDETDIEVISANELLKSVKKDSGDDETDIEVISANELLKSVKKFFSRSNSFFL</sequence>
<dbReference type="AlphaFoldDB" id="A0AAW1L6Z7"/>
<organism evidence="1 2">
    <name type="scientific">Popillia japonica</name>
    <name type="common">Japanese beetle</name>
    <dbReference type="NCBI Taxonomy" id="7064"/>
    <lineage>
        <taxon>Eukaryota</taxon>
        <taxon>Metazoa</taxon>
        <taxon>Ecdysozoa</taxon>
        <taxon>Arthropoda</taxon>
        <taxon>Hexapoda</taxon>
        <taxon>Insecta</taxon>
        <taxon>Pterygota</taxon>
        <taxon>Neoptera</taxon>
        <taxon>Endopterygota</taxon>
        <taxon>Coleoptera</taxon>
        <taxon>Polyphaga</taxon>
        <taxon>Scarabaeiformia</taxon>
        <taxon>Scarabaeidae</taxon>
        <taxon>Rutelinae</taxon>
        <taxon>Popillia</taxon>
    </lineage>
</organism>